<comment type="caution">
    <text evidence="9">The sequence shown here is derived from an EMBL/GenBank/DDBJ whole genome shotgun (WGS) entry which is preliminary data.</text>
</comment>
<protein>
    <submittedName>
        <fullName evidence="9">Vtc5 protein</fullName>
    </submittedName>
</protein>
<evidence type="ECO:0000256" key="7">
    <source>
        <dbReference type="SAM" id="Phobius"/>
    </source>
</evidence>
<dbReference type="GO" id="GO:0000329">
    <property type="term" value="C:fungal-type vacuole membrane"/>
    <property type="evidence" value="ECO:0007669"/>
    <property type="project" value="TreeGrafter"/>
</dbReference>
<keyword evidence="2" id="KW-0926">Vacuole</keyword>
<feature type="transmembrane region" description="Helical" evidence="7">
    <location>
        <begin position="721"/>
        <end position="743"/>
    </location>
</feature>
<keyword evidence="10" id="KW-1185">Reference proteome</keyword>
<feature type="transmembrane region" description="Helical" evidence="7">
    <location>
        <begin position="689"/>
        <end position="709"/>
    </location>
</feature>
<dbReference type="PANTHER" id="PTHR46140">
    <property type="entry name" value="VACUOLAR TRANSPORTER CHAPERONE 1-RELATED"/>
    <property type="match status" value="1"/>
</dbReference>
<dbReference type="InterPro" id="IPR018966">
    <property type="entry name" value="VTC_domain"/>
</dbReference>
<dbReference type="PANTHER" id="PTHR46140:SF1">
    <property type="entry name" value="VACUOLAR TRANSPORTER CHAPERONE COMPLEX SUBUNIT 4-RELATED"/>
    <property type="match status" value="1"/>
</dbReference>
<feature type="compositionally biased region" description="Polar residues" evidence="6">
    <location>
        <begin position="513"/>
        <end position="522"/>
    </location>
</feature>
<feature type="domain" description="SPX" evidence="8">
    <location>
        <begin position="1"/>
        <end position="141"/>
    </location>
</feature>
<evidence type="ECO:0000259" key="8">
    <source>
        <dbReference type="PROSITE" id="PS51382"/>
    </source>
</evidence>
<evidence type="ECO:0000256" key="4">
    <source>
        <dbReference type="ARBA" id="ARBA00022989"/>
    </source>
</evidence>
<dbReference type="EMBL" id="BTGC01000003">
    <property type="protein sequence ID" value="GMM50524.1"/>
    <property type="molecule type" value="Genomic_DNA"/>
</dbReference>
<comment type="subcellular location">
    <subcellularLocation>
        <location evidence="1">Vacuole membrane</location>
        <topology evidence="1">Multi-pass membrane protein</topology>
    </subcellularLocation>
</comment>
<evidence type="ECO:0000256" key="1">
    <source>
        <dbReference type="ARBA" id="ARBA00004128"/>
    </source>
</evidence>
<evidence type="ECO:0000256" key="3">
    <source>
        <dbReference type="ARBA" id="ARBA00022692"/>
    </source>
</evidence>
<evidence type="ECO:0000313" key="10">
    <source>
        <dbReference type="Proteomes" id="UP001362899"/>
    </source>
</evidence>
<reference evidence="9 10" key="1">
    <citation type="journal article" date="2023" name="Elife">
        <title>Identification of key yeast species and microbe-microbe interactions impacting larval growth of Drosophila in the wild.</title>
        <authorList>
            <person name="Mure A."/>
            <person name="Sugiura Y."/>
            <person name="Maeda R."/>
            <person name="Honda K."/>
            <person name="Sakurai N."/>
            <person name="Takahashi Y."/>
            <person name="Watada M."/>
            <person name="Katoh T."/>
            <person name="Gotoh A."/>
            <person name="Gotoh Y."/>
            <person name="Taniguchi I."/>
            <person name="Nakamura K."/>
            <person name="Hayashi T."/>
            <person name="Katayama T."/>
            <person name="Uemura T."/>
            <person name="Hattori Y."/>
        </authorList>
    </citation>
    <scope>NUCLEOTIDE SEQUENCE [LARGE SCALE GENOMIC DNA]</scope>
    <source>
        <strain evidence="9 10">SB-73</strain>
    </source>
</reference>
<dbReference type="GO" id="GO:0042144">
    <property type="term" value="P:vacuole fusion, non-autophagic"/>
    <property type="evidence" value="ECO:0007669"/>
    <property type="project" value="TreeGrafter"/>
</dbReference>
<dbReference type="CDD" id="cd14474">
    <property type="entry name" value="SPX_YDR089W"/>
    <property type="match status" value="1"/>
</dbReference>
<keyword evidence="4 7" id="KW-1133">Transmembrane helix</keyword>
<dbReference type="Gene3D" id="3.20.100.30">
    <property type="entry name" value="VTC, catalytic tunnel domain"/>
    <property type="match status" value="1"/>
</dbReference>
<proteinExistence type="predicted"/>
<dbReference type="GO" id="GO:0033254">
    <property type="term" value="C:vacuolar transporter chaperone complex"/>
    <property type="evidence" value="ECO:0007669"/>
    <property type="project" value="TreeGrafter"/>
</dbReference>
<evidence type="ECO:0000256" key="5">
    <source>
        <dbReference type="ARBA" id="ARBA00023136"/>
    </source>
</evidence>
<dbReference type="GO" id="GO:0006799">
    <property type="term" value="P:polyphosphate biosynthetic process"/>
    <property type="evidence" value="ECO:0007669"/>
    <property type="project" value="UniProtKB-ARBA"/>
</dbReference>
<dbReference type="AlphaFoldDB" id="A0AAV5RJ19"/>
<dbReference type="Proteomes" id="UP001362899">
    <property type="component" value="Unassembled WGS sequence"/>
</dbReference>
<keyword evidence="3 7" id="KW-0812">Transmembrane</keyword>
<gene>
    <name evidence="9" type="ORF">DASB73_014820</name>
</gene>
<feature type="compositionally biased region" description="Low complexity" evidence="6">
    <location>
        <begin position="503"/>
        <end position="512"/>
    </location>
</feature>
<name>A0AAV5RJ19_STABA</name>
<dbReference type="InterPro" id="IPR004331">
    <property type="entry name" value="SPX_dom"/>
</dbReference>
<dbReference type="PROSITE" id="PS51382">
    <property type="entry name" value="SPX"/>
    <property type="match status" value="1"/>
</dbReference>
<feature type="region of interest" description="Disordered" evidence="6">
    <location>
        <begin position="493"/>
        <end position="546"/>
    </location>
</feature>
<evidence type="ECO:0000313" key="9">
    <source>
        <dbReference type="EMBL" id="GMM50524.1"/>
    </source>
</evidence>
<organism evidence="9 10">
    <name type="scientific">Starmerella bacillaris</name>
    <name type="common">Yeast</name>
    <name type="synonym">Candida zemplinina</name>
    <dbReference type="NCBI Taxonomy" id="1247836"/>
    <lineage>
        <taxon>Eukaryota</taxon>
        <taxon>Fungi</taxon>
        <taxon>Dikarya</taxon>
        <taxon>Ascomycota</taxon>
        <taxon>Saccharomycotina</taxon>
        <taxon>Dipodascomycetes</taxon>
        <taxon>Dipodascales</taxon>
        <taxon>Trichomonascaceae</taxon>
        <taxon>Starmerella</taxon>
    </lineage>
</organism>
<dbReference type="InterPro" id="IPR051572">
    <property type="entry name" value="VTC_Complex_Subunit"/>
</dbReference>
<accession>A0AAV5RJ19</accession>
<dbReference type="GO" id="GO:0016237">
    <property type="term" value="P:microautophagy"/>
    <property type="evidence" value="ECO:0007669"/>
    <property type="project" value="TreeGrafter"/>
</dbReference>
<feature type="transmembrane region" description="Helical" evidence="7">
    <location>
        <begin position="655"/>
        <end position="677"/>
    </location>
</feature>
<sequence>MKYGQLLRRYSVPEWHAHNILYDILKQDIKNLTATRESFNDEHYSQLVTSFSEEIDNANLFVRCKLGEIEFRLQQCDTLVRDLASRMDERRVWKLNQEVRKLASDIQNLSRFIEAQFTGFRKLLKKFRRHAPSDKLDAGQDLRQIDDKLLERGSFATVDLTPQFLELGALYSTIRTRKFEELNQSLSLGNKGIYNKGSSSWTESDPSGPTSATEQALKFDVEMLTAHVRDVHRFWVHADYLVQLKILLLEKMDLVGLKTQDINETEVTKVQYLDTPDLQAARHFSEPAQIRQVGKDSEHVLLVPSVGLRHTAATALSPEQEQRVLAGDVDKKDLDTETHVSSQLAMGWIASQNVVHALDVSTRRTRFRNSDDKIWAAVDNDIQVINSSARFPFAVLELRVGNDVDWLNSIRNSHLVHPVSGSFSIYLWALIRRKPRLVTTRPGWLDDLDSGKNIKREPEDAVVTTVQKKPLKSSKSYASIKFGIDDRRYLEGDESRDAESTADNDGTGNTNTEVSRGTTVGNLSDGPRYWNEFDDGDEYNEGDDHYFYDDEDETLRRARVAERITTPVYQLGETMRRRFNFIFDRLGPMSSSDSDIDNLSVNSVTTDDSSVHRVPFEPQYSPRNRHHNYGATDDVSFFDLKTDAQRRRNDHGLKLITFLCFMISNIVVLLVFILFFIEEVEILPVEMRLALILFLGVALVFSVAGYIAFQFRNESSWKEQVAVNMGLLTVVCFAVGGMANLSLPST</sequence>
<feature type="compositionally biased region" description="Acidic residues" evidence="6">
    <location>
        <begin position="532"/>
        <end position="541"/>
    </location>
</feature>
<dbReference type="Pfam" id="PF09359">
    <property type="entry name" value="VTC"/>
    <property type="match status" value="1"/>
</dbReference>
<dbReference type="GO" id="GO:0007034">
    <property type="term" value="P:vacuolar transport"/>
    <property type="evidence" value="ECO:0007669"/>
    <property type="project" value="TreeGrafter"/>
</dbReference>
<evidence type="ECO:0000256" key="6">
    <source>
        <dbReference type="SAM" id="MobiDB-lite"/>
    </source>
</evidence>
<dbReference type="InterPro" id="IPR042267">
    <property type="entry name" value="VTC_sf"/>
</dbReference>
<keyword evidence="5 7" id="KW-0472">Membrane</keyword>
<evidence type="ECO:0000256" key="2">
    <source>
        <dbReference type="ARBA" id="ARBA00022554"/>
    </source>
</evidence>